<proteinExistence type="predicted"/>
<comment type="caution">
    <text evidence="1">The sequence shown here is derived from an EMBL/GenBank/DDBJ whole genome shotgun (WGS) entry which is preliminary data.</text>
</comment>
<reference evidence="1" key="1">
    <citation type="submission" date="2023-01" db="EMBL/GenBank/DDBJ databases">
        <title>Sulfurovum sp. XTW-4 genome assembly.</title>
        <authorList>
            <person name="Wang J."/>
        </authorList>
    </citation>
    <scope>NUCLEOTIDE SEQUENCE</scope>
    <source>
        <strain evidence="1">XTW-4</strain>
    </source>
</reference>
<keyword evidence="2" id="KW-1185">Reference proteome</keyword>
<dbReference type="RefSeq" id="WP_289402579.1">
    <property type="nucleotide sequence ID" value="NZ_JAQIBC010000012.1"/>
</dbReference>
<dbReference type="EMBL" id="JAQIBC010000012">
    <property type="protein sequence ID" value="MDM5264679.1"/>
    <property type="molecule type" value="Genomic_DNA"/>
</dbReference>
<dbReference type="Proteomes" id="UP001169066">
    <property type="component" value="Unassembled WGS sequence"/>
</dbReference>
<name>A0ABT7QVV3_9BACT</name>
<sequence>MAKIQPSLKLKLDILDEDGKVTKTFNVTYRDLNKRELRKVGESNKEIMDLFSKAKTLASSADTLNKKIEALKDEGDSNGVIKTAEKLEKIYKDQDAIDAKFEELGGYDKLLEASKATFEIAVGGSDKEALAEFAENELDYGQVLDALAEDAKDSRGKQR</sequence>
<organism evidence="1 2">
    <name type="scientific">Sulfurovum xiamenensis</name>
    <dbReference type="NCBI Taxonomy" id="3019066"/>
    <lineage>
        <taxon>Bacteria</taxon>
        <taxon>Pseudomonadati</taxon>
        <taxon>Campylobacterota</taxon>
        <taxon>Epsilonproteobacteria</taxon>
        <taxon>Campylobacterales</taxon>
        <taxon>Sulfurovaceae</taxon>
        <taxon>Sulfurovum</taxon>
    </lineage>
</organism>
<accession>A0ABT7QVV3</accession>
<protein>
    <submittedName>
        <fullName evidence="1">Uncharacterized protein</fullName>
    </submittedName>
</protein>
<evidence type="ECO:0000313" key="2">
    <source>
        <dbReference type="Proteomes" id="UP001169066"/>
    </source>
</evidence>
<gene>
    <name evidence="1" type="ORF">PF327_10780</name>
</gene>
<evidence type="ECO:0000313" key="1">
    <source>
        <dbReference type="EMBL" id="MDM5264679.1"/>
    </source>
</evidence>